<dbReference type="InterPro" id="IPR034603">
    <property type="entry name" value="Dipeptide_epimerase"/>
</dbReference>
<dbReference type="NCBIfam" id="NF042940">
    <property type="entry name" value="racemase_DgcA"/>
    <property type="match status" value="1"/>
</dbReference>
<dbReference type="InterPro" id="IPR029065">
    <property type="entry name" value="Enolase_C-like"/>
</dbReference>
<accession>A0A8J3GEV0</accession>
<dbReference type="SFLD" id="SFLDG00180">
    <property type="entry name" value="muconate_cycloisomerase"/>
    <property type="match status" value="1"/>
</dbReference>
<dbReference type="EMBL" id="BMZO01000001">
    <property type="protein sequence ID" value="GHC62692.1"/>
    <property type="molecule type" value="Genomic_DNA"/>
</dbReference>
<dbReference type="GO" id="GO:0046872">
    <property type="term" value="F:metal ion binding"/>
    <property type="evidence" value="ECO:0007669"/>
    <property type="project" value="UniProtKB-KW"/>
</dbReference>
<dbReference type="InterPro" id="IPR036849">
    <property type="entry name" value="Enolase-like_C_sf"/>
</dbReference>
<feature type="binding site" evidence="6">
    <location>
        <position position="200"/>
    </location>
    <ligand>
        <name>Mg(2+)</name>
        <dbReference type="ChEBI" id="CHEBI:18420"/>
    </ligand>
</feature>
<dbReference type="AlphaFoldDB" id="A0A8J3GEV0"/>
<keyword evidence="10" id="KW-1185">Reference proteome</keyword>
<evidence type="ECO:0000313" key="10">
    <source>
        <dbReference type="Proteomes" id="UP000641137"/>
    </source>
</evidence>
<dbReference type="Pfam" id="PF13378">
    <property type="entry name" value="MR_MLE_C"/>
    <property type="match status" value="1"/>
</dbReference>
<dbReference type="SMART" id="SM00922">
    <property type="entry name" value="MR_MLE"/>
    <property type="match status" value="1"/>
</dbReference>
<dbReference type="Gene3D" id="3.20.20.120">
    <property type="entry name" value="Enolase-like C-terminal domain"/>
    <property type="match status" value="1"/>
</dbReference>
<sequence length="325" mass="34731">MKRDISVAIERFPIAGHFTIARGSRTEATVIVATIRMDGSVGRGECVPYARYGESLESVAEQVQNVRAAVQDGATRKDLLTLLPAGAARNAVDCALWDLEARRSGISVADTLGVRLSPLTTAFTLSLDTAEAMAAKTRANAQRPLLKIKLGSENDAARMEAISKAAPNARLIIDANEGWNADNIEENFAAAARFRVDLIEQPLPAGKDDLLTQIKRPVPICADESVHGDEDLDGLLGKYDFVNIKLDKTGGLTAALKVKAAAQQHGFGLMIGCMVGSSLAMAPALYLAQDAEFVDLDGPLLLARDRDGGLRYEGSTIFPPDTLWG</sequence>
<feature type="binding site" evidence="6">
    <location>
        <position position="174"/>
    </location>
    <ligand>
        <name>Mg(2+)</name>
        <dbReference type="ChEBI" id="CHEBI:18420"/>
    </ligand>
</feature>
<dbReference type="EC" id="5.1.1.-" evidence="7"/>
<dbReference type="RefSeq" id="WP_189487321.1">
    <property type="nucleotide sequence ID" value="NZ_BMZO01000001.1"/>
</dbReference>
<dbReference type="SUPFAM" id="SSF54826">
    <property type="entry name" value="Enolase N-terminal domain-like"/>
    <property type="match status" value="1"/>
</dbReference>
<evidence type="ECO:0000313" key="9">
    <source>
        <dbReference type="EMBL" id="GHC62692.1"/>
    </source>
</evidence>
<comment type="similarity">
    <text evidence="1 7">Belongs to the mandelate racemase/muconate lactonizing enzyme family.</text>
</comment>
<dbReference type="PANTHER" id="PTHR48080">
    <property type="entry name" value="D-GALACTONATE DEHYDRATASE-RELATED"/>
    <property type="match status" value="1"/>
</dbReference>
<gene>
    <name evidence="9" type="ORF">GCM10010136_03930</name>
</gene>
<keyword evidence="4 7" id="KW-0413">Isomerase</keyword>
<dbReference type="PANTHER" id="PTHR48080:SF3">
    <property type="entry name" value="ENOLASE SUPERFAMILY MEMBER DDB_G0284701"/>
    <property type="match status" value="1"/>
</dbReference>
<feature type="active site" description="Proton acceptor; specific for (S)-substrate epimerization" evidence="5">
    <location>
        <position position="245"/>
    </location>
</feature>
<dbReference type="Gene3D" id="3.30.390.10">
    <property type="entry name" value="Enolase-like, N-terminal domain"/>
    <property type="match status" value="1"/>
</dbReference>
<dbReference type="SFLD" id="SFLDS00001">
    <property type="entry name" value="Enolase"/>
    <property type="match status" value="1"/>
</dbReference>
<comment type="cofactor">
    <cofactor evidence="6 7">
        <name>Mg(2+)</name>
        <dbReference type="ChEBI" id="CHEBI:18420"/>
    </cofactor>
    <text evidence="6 7">Binds 1 Mg(2+) ion per subunit.</text>
</comment>
<dbReference type="CDD" id="cd03319">
    <property type="entry name" value="L-Ala-DL-Glu_epimerase"/>
    <property type="match status" value="1"/>
</dbReference>
<dbReference type="GO" id="GO:0016855">
    <property type="term" value="F:racemase and epimerase activity, acting on amino acids and derivatives"/>
    <property type="evidence" value="ECO:0007669"/>
    <property type="project" value="UniProtKB-UniRule"/>
</dbReference>
<evidence type="ECO:0000256" key="4">
    <source>
        <dbReference type="ARBA" id="ARBA00023235"/>
    </source>
</evidence>
<keyword evidence="3 6" id="KW-0460">Magnesium</keyword>
<evidence type="ECO:0000259" key="8">
    <source>
        <dbReference type="SMART" id="SM00922"/>
    </source>
</evidence>
<dbReference type="SFLD" id="SFLDF00010">
    <property type="entry name" value="dipeptide_epimerase"/>
    <property type="match status" value="1"/>
</dbReference>
<name>A0A8J3GEV0_9HYPH</name>
<protein>
    <recommendedName>
        <fullName evidence="7">Dipeptide epimerase</fullName>
        <ecNumber evidence="7">5.1.1.-</ecNumber>
    </recommendedName>
</protein>
<evidence type="ECO:0000256" key="7">
    <source>
        <dbReference type="RuleBase" id="RU366006"/>
    </source>
</evidence>
<dbReference type="InterPro" id="IPR013342">
    <property type="entry name" value="Mandelate_racemase_C"/>
</dbReference>
<reference evidence="9" key="1">
    <citation type="journal article" date="2014" name="Int. J. Syst. Evol. Microbiol.">
        <title>Complete genome sequence of Corynebacterium casei LMG S-19264T (=DSM 44701T), isolated from a smear-ripened cheese.</title>
        <authorList>
            <consortium name="US DOE Joint Genome Institute (JGI-PGF)"/>
            <person name="Walter F."/>
            <person name="Albersmeier A."/>
            <person name="Kalinowski J."/>
            <person name="Ruckert C."/>
        </authorList>
    </citation>
    <scope>NUCLEOTIDE SEQUENCE</scope>
    <source>
        <strain evidence="9">KCTC 42097</strain>
    </source>
</reference>
<feature type="domain" description="Mandelate racemase/muconate lactonizing enzyme C-terminal" evidence="8">
    <location>
        <begin position="130"/>
        <end position="221"/>
    </location>
</feature>
<dbReference type="InterPro" id="IPR034593">
    <property type="entry name" value="DgoD-like"/>
</dbReference>
<evidence type="ECO:0000256" key="3">
    <source>
        <dbReference type="ARBA" id="ARBA00022842"/>
    </source>
</evidence>
<evidence type="ECO:0000256" key="1">
    <source>
        <dbReference type="ARBA" id="ARBA00008031"/>
    </source>
</evidence>
<evidence type="ECO:0000256" key="2">
    <source>
        <dbReference type="ARBA" id="ARBA00022723"/>
    </source>
</evidence>
<dbReference type="InterPro" id="IPR013341">
    <property type="entry name" value="Mandelate_racemase_N_dom"/>
</dbReference>
<feature type="active site" description="Proton acceptor; specific for (R)-substrate epimerization" evidence="5">
    <location>
        <position position="149"/>
    </location>
</feature>
<reference evidence="9" key="2">
    <citation type="submission" date="2020-09" db="EMBL/GenBank/DDBJ databases">
        <authorList>
            <person name="Sun Q."/>
            <person name="Kim S."/>
        </authorList>
    </citation>
    <scope>NUCLEOTIDE SEQUENCE</scope>
    <source>
        <strain evidence="9">KCTC 42097</strain>
    </source>
</reference>
<feature type="binding site" evidence="6">
    <location>
        <position position="223"/>
    </location>
    <ligand>
        <name>Mg(2+)</name>
        <dbReference type="ChEBI" id="CHEBI:18420"/>
    </ligand>
</feature>
<comment type="caution">
    <text evidence="9">The sequence shown here is derived from an EMBL/GenBank/DDBJ whole genome shotgun (WGS) entry which is preliminary data.</text>
</comment>
<proteinExistence type="inferred from homology"/>
<dbReference type="SUPFAM" id="SSF51604">
    <property type="entry name" value="Enolase C-terminal domain-like"/>
    <property type="match status" value="1"/>
</dbReference>
<keyword evidence="2 6" id="KW-0479">Metal-binding</keyword>
<dbReference type="Pfam" id="PF02746">
    <property type="entry name" value="MR_MLE_N"/>
    <property type="match status" value="1"/>
</dbReference>
<organism evidence="9 10">
    <name type="scientific">Limoniibacter endophyticus</name>
    <dbReference type="NCBI Taxonomy" id="1565040"/>
    <lineage>
        <taxon>Bacteria</taxon>
        <taxon>Pseudomonadati</taxon>
        <taxon>Pseudomonadota</taxon>
        <taxon>Alphaproteobacteria</taxon>
        <taxon>Hyphomicrobiales</taxon>
        <taxon>Bartonellaceae</taxon>
        <taxon>Limoniibacter</taxon>
    </lineage>
</organism>
<dbReference type="Proteomes" id="UP000641137">
    <property type="component" value="Unassembled WGS sequence"/>
</dbReference>
<evidence type="ECO:0000256" key="5">
    <source>
        <dbReference type="PIRSR" id="PIRSR634603-1"/>
    </source>
</evidence>
<dbReference type="InterPro" id="IPR029017">
    <property type="entry name" value="Enolase-like_N"/>
</dbReference>
<evidence type="ECO:0000256" key="6">
    <source>
        <dbReference type="PIRSR" id="PIRSR634603-3"/>
    </source>
</evidence>